<dbReference type="AlphaFoldDB" id="A0A6V0FH49"/>
<accession>A0A6V0FH49</accession>
<dbReference type="PANTHER" id="PTHR46014">
    <property type="entry name" value="TETRATRICOPEPTIDE REPEAT PROTEIN 1"/>
    <property type="match status" value="1"/>
</dbReference>
<dbReference type="SUPFAM" id="SSF48452">
    <property type="entry name" value="TPR-like"/>
    <property type="match status" value="1"/>
</dbReference>
<proteinExistence type="predicted"/>
<gene>
    <name evidence="2" type="ORF">BRAN1462_LOCUS58820</name>
</gene>
<evidence type="ECO:0000256" key="1">
    <source>
        <dbReference type="SAM" id="Coils"/>
    </source>
</evidence>
<evidence type="ECO:0000313" key="2">
    <source>
        <dbReference type="EMBL" id="CAD9640998.1"/>
    </source>
</evidence>
<sequence>MAPLEDAGETTEVVDGLPLIKAAKDLKDTGNASVKAKCYGEAVGSYERAIAVLDKADGHPMLRQEVEEMIALKSVLYGNVAQCMLHQELWRRAIDAATRAVELDGQNSKAFHRRSQAHEALRRWAPALEDALALQRLGGGGLSDEALAARIAVLRSKKEEQERELAAESSEDEADNALLRMKARFDEVVDKYDLTDGEAAGELADWLTSGEWLVTTQRVAQRWKMEEEDAEAFLKWISKGLEFKMANAENAAQMSAASPQVEA</sequence>
<protein>
    <submittedName>
        <fullName evidence="2">Uncharacterized protein</fullName>
    </submittedName>
</protein>
<dbReference type="PANTHER" id="PTHR46014:SF1">
    <property type="entry name" value="TETRATRICOPEPTIDE REPEAT PROTEIN 1"/>
    <property type="match status" value="1"/>
</dbReference>
<name>A0A6V0FH49_9DINO</name>
<dbReference type="EMBL" id="HBGW01092671">
    <property type="protein sequence ID" value="CAD9640998.1"/>
    <property type="molecule type" value="Transcribed_RNA"/>
</dbReference>
<dbReference type="InterPro" id="IPR011990">
    <property type="entry name" value="TPR-like_helical_dom_sf"/>
</dbReference>
<dbReference type="InterPro" id="IPR052769">
    <property type="entry name" value="TPR_domain_protein"/>
</dbReference>
<organism evidence="2">
    <name type="scientific">Zooxanthella nutricula</name>
    <dbReference type="NCBI Taxonomy" id="1333877"/>
    <lineage>
        <taxon>Eukaryota</taxon>
        <taxon>Sar</taxon>
        <taxon>Alveolata</taxon>
        <taxon>Dinophyceae</taxon>
        <taxon>Peridiniales</taxon>
        <taxon>Peridiniales incertae sedis</taxon>
        <taxon>Zooxanthella</taxon>
    </lineage>
</organism>
<keyword evidence="1" id="KW-0175">Coiled coil</keyword>
<feature type="coiled-coil region" evidence="1">
    <location>
        <begin position="144"/>
        <end position="171"/>
    </location>
</feature>
<dbReference type="Gene3D" id="1.25.40.10">
    <property type="entry name" value="Tetratricopeptide repeat domain"/>
    <property type="match status" value="1"/>
</dbReference>
<reference evidence="2" key="1">
    <citation type="submission" date="2021-01" db="EMBL/GenBank/DDBJ databases">
        <authorList>
            <person name="Corre E."/>
            <person name="Pelletier E."/>
            <person name="Niang G."/>
            <person name="Scheremetjew M."/>
            <person name="Finn R."/>
            <person name="Kale V."/>
            <person name="Holt S."/>
            <person name="Cochrane G."/>
            <person name="Meng A."/>
            <person name="Brown T."/>
            <person name="Cohen L."/>
        </authorList>
    </citation>
    <scope>NUCLEOTIDE SEQUENCE</scope>
    <source>
        <strain evidence="2">RCC3387</strain>
    </source>
</reference>